<keyword evidence="3" id="KW-1185">Reference proteome</keyword>
<name>A0ABW5KDH1_9SPHI</name>
<dbReference type="EMBL" id="JBHULR010000003">
    <property type="protein sequence ID" value="MFD2546962.1"/>
    <property type="molecule type" value="Genomic_DNA"/>
</dbReference>
<dbReference type="InterPro" id="IPR016181">
    <property type="entry name" value="Acyl_CoA_acyltransferase"/>
</dbReference>
<dbReference type="PANTHER" id="PTHR43233">
    <property type="entry name" value="FAMILY N-ACETYLTRANSFERASE, PUTATIVE (AFU_ORTHOLOGUE AFUA_6G03350)-RELATED"/>
    <property type="match status" value="1"/>
</dbReference>
<dbReference type="Gene3D" id="3.40.630.30">
    <property type="match status" value="1"/>
</dbReference>
<dbReference type="SUPFAM" id="SSF55729">
    <property type="entry name" value="Acyl-CoA N-acyltransferases (Nat)"/>
    <property type="match status" value="1"/>
</dbReference>
<evidence type="ECO:0000313" key="3">
    <source>
        <dbReference type="Proteomes" id="UP001597545"/>
    </source>
</evidence>
<dbReference type="InterPro" id="IPR053144">
    <property type="entry name" value="Acetyltransferase_Butenolide"/>
</dbReference>
<dbReference type="PROSITE" id="PS51186">
    <property type="entry name" value="GNAT"/>
    <property type="match status" value="1"/>
</dbReference>
<dbReference type="InterPro" id="IPR000182">
    <property type="entry name" value="GNAT_dom"/>
</dbReference>
<sequence>MTYKALYDSPTVEKYRFLIETCGLFPKSEKAATIALKNSLCSVVVLDTDSKNEVIGMGRLVGDGGCHCQIVDICVLPEHQKRGLGKLIMTMLNDFIERELPSSCYVNLIADGNAYDLYAKYGFEPVWPKSRGMGKVVKNY</sequence>
<evidence type="ECO:0000259" key="1">
    <source>
        <dbReference type="PROSITE" id="PS51186"/>
    </source>
</evidence>
<dbReference type="PANTHER" id="PTHR43233:SF1">
    <property type="entry name" value="FAMILY N-ACETYLTRANSFERASE, PUTATIVE (AFU_ORTHOLOGUE AFUA_6G03350)-RELATED"/>
    <property type="match status" value="1"/>
</dbReference>
<feature type="domain" description="N-acetyltransferase" evidence="1">
    <location>
        <begin position="1"/>
        <end position="140"/>
    </location>
</feature>
<reference evidence="3" key="1">
    <citation type="journal article" date="2019" name="Int. J. Syst. Evol. Microbiol.">
        <title>The Global Catalogue of Microorganisms (GCM) 10K type strain sequencing project: providing services to taxonomists for standard genome sequencing and annotation.</title>
        <authorList>
            <consortium name="The Broad Institute Genomics Platform"/>
            <consortium name="The Broad Institute Genome Sequencing Center for Infectious Disease"/>
            <person name="Wu L."/>
            <person name="Ma J."/>
        </authorList>
    </citation>
    <scope>NUCLEOTIDE SEQUENCE [LARGE SCALE GENOMIC DNA]</scope>
    <source>
        <strain evidence="3">KCTC 42662</strain>
    </source>
</reference>
<gene>
    <name evidence="2" type="ORF">ACFSR5_04790</name>
</gene>
<comment type="caution">
    <text evidence="2">The sequence shown here is derived from an EMBL/GenBank/DDBJ whole genome shotgun (WGS) entry which is preliminary data.</text>
</comment>
<evidence type="ECO:0000313" key="2">
    <source>
        <dbReference type="EMBL" id="MFD2546962.1"/>
    </source>
</evidence>
<proteinExistence type="predicted"/>
<dbReference type="Proteomes" id="UP001597545">
    <property type="component" value="Unassembled WGS sequence"/>
</dbReference>
<organism evidence="2 3">
    <name type="scientific">Sphingobacterium suaedae</name>
    <dbReference type="NCBI Taxonomy" id="1686402"/>
    <lineage>
        <taxon>Bacteria</taxon>
        <taxon>Pseudomonadati</taxon>
        <taxon>Bacteroidota</taxon>
        <taxon>Sphingobacteriia</taxon>
        <taxon>Sphingobacteriales</taxon>
        <taxon>Sphingobacteriaceae</taxon>
        <taxon>Sphingobacterium</taxon>
    </lineage>
</organism>
<accession>A0ABW5KDH1</accession>
<dbReference type="Pfam" id="PF13508">
    <property type="entry name" value="Acetyltransf_7"/>
    <property type="match status" value="1"/>
</dbReference>
<dbReference type="CDD" id="cd04301">
    <property type="entry name" value="NAT_SF"/>
    <property type="match status" value="1"/>
</dbReference>
<protein>
    <submittedName>
        <fullName evidence="2">GNAT family N-acetyltransferase</fullName>
    </submittedName>
</protein>
<dbReference type="RefSeq" id="WP_380901258.1">
    <property type="nucleotide sequence ID" value="NZ_JBHUEG010000007.1"/>
</dbReference>